<protein>
    <submittedName>
        <fullName evidence="1">Uncharacterized protein</fullName>
    </submittedName>
</protein>
<evidence type="ECO:0000313" key="1">
    <source>
        <dbReference type="EMBL" id="REG83345.1"/>
    </source>
</evidence>
<dbReference type="Proteomes" id="UP000256542">
    <property type="component" value="Unassembled WGS sequence"/>
</dbReference>
<reference evidence="1 2" key="1">
    <citation type="submission" date="2018-08" db="EMBL/GenBank/DDBJ databases">
        <title>Genomic Encyclopedia of Type Strains, Phase III (KMG-III): the genomes of soil and plant-associated and newly described type strains.</title>
        <authorList>
            <person name="Whitman W."/>
        </authorList>
    </citation>
    <scope>NUCLEOTIDE SEQUENCE [LARGE SCALE GENOMIC DNA]</scope>
    <source>
        <strain evidence="1 2">CECT 7375</strain>
    </source>
</reference>
<sequence>MFQPEQSKTKMDTFTHDGLAVLSTREFVDIFAWTWLTQIANVHTPHL</sequence>
<organism evidence="1 2">
    <name type="scientific">Marinomonas pollencensis</name>
    <dbReference type="NCBI Taxonomy" id="491954"/>
    <lineage>
        <taxon>Bacteria</taxon>
        <taxon>Pseudomonadati</taxon>
        <taxon>Pseudomonadota</taxon>
        <taxon>Gammaproteobacteria</taxon>
        <taxon>Oceanospirillales</taxon>
        <taxon>Oceanospirillaceae</taxon>
        <taxon>Marinomonas</taxon>
    </lineage>
</organism>
<accession>A0A3E0DMP8</accession>
<keyword evidence="2" id="KW-1185">Reference proteome</keyword>
<gene>
    <name evidence="1" type="ORF">DFP81_106206</name>
</gene>
<dbReference type="AlphaFoldDB" id="A0A3E0DMP8"/>
<dbReference type="RefSeq" id="WP_181903081.1">
    <property type="nucleotide sequence ID" value="NZ_QUNG01000006.1"/>
</dbReference>
<dbReference type="EMBL" id="QUNG01000006">
    <property type="protein sequence ID" value="REG83345.1"/>
    <property type="molecule type" value="Genomic_DNA"/>
</dbReference>
<proteinExistence type="predicted"/>
<evidence type="ECO:0000313" key="2">
    <source>
        <dbReference type="Proteomes" id="UP000256542"/>
    </source>
</evidence>
<comment type="caution">
    <text evidence="1">The sequence shown here is derived from an EMBL/GenBank/DDBJ whole genome shotgun (WGS) entry which is preliminary data.</text>
</comment>
<name>A0A3E0DMP8_9GAMM</name>